<dbReference type="EMBL" id="JBJQOH010000004">
    <property type="protein sequence ID" value="KAL3688465.1"/>
    <property type="molecule type" value="Genomic_DNA"/>
</dbReference>
<gene>
    <name evidence="2" type="ORF">R1sor_014774</name>
</gene>
<proteinExistence type="predicted"/>
<evidence type="ECO:0000256" key="1">
    <source>
        <dbReference type="ARBA" id="ARBA00022729"/>
    </source>
</evidence>
<dbReference type="Pfam" id="PF24068">
    <property type="entry name" value="TPD1_C"/>
    <property type="match status" value="1"/>
</dbReference>
<sequence length="185" mass="20478">MGAFICSNITAKKTCIVIFVTTLLVLYTTFPELGKLLHSDGVEAANSTRVVRRSSPLLSAEEISQMMKRRTKHTNRRLLLADICSDKDISISQSRGGTTGIPLFSVQIINTCMSDCAPSDIHVNCGWFASSPPPNPSIFRRIAFNDCLVNNGKPLQQGNIIQFQYANSFMYPLTFKSAKFCRFGS</sequence>
<evidence type="ECO:0000313" key="2">
    <source>
        <dbReference type="EMBL" id="KAL3688465.1"/>
    </source>
</evidence>
<reference evidence="2 3" key="1">
    <citation type="submission" date="2024-09" db="EMBL/GenBank/DDBJ databases">
        <title>Chromosome-scale assembly of Riccia sorocarpa.</title>
        <authorList>
            <person name="Paukszto L."/>
        </authorList>
    </citation>
    <scope>NUCLEOTIDE SEQUENCE [LARGE SCALE GENOMIC DNA]</scope>
    <source>
        <strain evidence="2">LP-2024</strain>
        <tissue evidence="2">Aerial parts of the thallus</tissue>
    </source>
</reference>
<dbReference type="InterPro" id="IPR040361">
    <property type="entry name" value="TPD1"/>
</dbReference>
<protein>
    <recommendedName>
        <fullName evidence="4">Protein TAPETUM DETERMINANT 1</fullName>
    </recommendedName>
</protein>
<evidence type="ECO:0008006" key="4">
    <source>
        <dbReference type="Google" id="ProtNLM"/>
    </source>
</evidence>
<dbReference type="AlphaFoldDB" id="A0ABD3HDI5"/>
<keyword evidence="1" id="KW-0732">Signal</keyword>
<keyword evidence="3" id="KW-1185">Reference proteome</keyword>
<evidence type="ECO:0000313" key="3">
    <source>
        <dbReference type="Proteomes" id="UP001633002"/>
    </source>
</evidence>
<dbReference type="PANTHER" id="PTHR33184">
    <property type="entry name" value="PROTEIN TAPETUM DETERMINANT 1-LIKE-RELATED"/>
    <property type="match status" value="1"/>
</dbReference>
<accession>A0ABD3HDI5</accession>
<name>A0ABD3HDI5_9MARC</name>
<dbReference type="PANTHER" id="PTHR33184:SF78">
    <property type="entry name" value="GNK2-HOMOLOGOUS DOMAIN-CONTAINING PROTEIN"/>
    <property type="match status" value="1"/>
</dbReference>
<organism evidence="2 3">
    <name type="scientific">Riccia sorocarpa</name>
    <dbReference type="NCBI Taxonomy" id="122646"/>
    <lineage>
        <taxon>Eukaryota</taxon>
        <taxon>Viridiplantae</taxon>
        <taxon>Streptophyta</taxon>
        <taxon>Embryophyta</taxon>
        <taxon>Marchantiophyta</taxon>
        <taxon>Marchantiopsida</taxon>
        <taxon>Marchantiidae</taxon>
        <taxon>Marchantiales</taxon>
        <taxon>Ricciaceae</taxon>
        <taxon>Riccia</taxon>
    </lineage>
</organism>
<dbReference type="Proteomes" id="UP001633002">
    <property type="component" value="Unassembled WGS sequence"/>
</dbReference>
<comment type="caution">
    <text evidence="2">The sequence shown here is derived from an EMBL/GenBank/DDBJ whole genome shotgun (WGS) entry which is preliminary data.</text>
</comment>